<dbReference type="PROSITE" id="PS50090">
    <property type="entry name" value="MYB_LIKE"/>
    <property type="match status" value="1"/>
</dbReference>
<keyword evidence="13" id="KW-1185">Reference proteome</keyword>
<keyword evidence="3" id="KW-0227">DNA damage</keyword>
<evidence type="ECO:0000256" key="5">
    <source>
        <dbReference type="ARBA" id="ARBA00023204"/>
    </source>
</evidence>
<keyword evidence="6" id="KW-0539">Nucleus</keyword>
<proteinExistence type="inferred from homology"/>
<dbReference type="EMBL" id="KN823337">
    <property type="protein sequence ID" value="KIO17854.1"/>
    <property type="molecule type" value="Genomic_DNA"/>
</dbReference>
<dbReference type="STRING" id="1051891.A0A0C3Q4Q0"/>
<feature type="domain" description="Myb-like" evidence="10">
    <location>
        <begin position="442"/>
        <end position="493"/>
    </location>
</feature>
<comment type="similarity">
    <text evidence="2">Belongs to the EAF1 family.</text>
</comment>
<dbReference type="PROSITE" id="PS51204">
    <property type="entry name" value="HSA"/>
    <property type="match status" value="1"/>
</dbReference>
<dbReference type="AlphaFoldDB" id="A0A0C3Q4Q0"/>
<keyword evidence="4" id="KW-0156">Chromatin regulator</keyword>
<dbReference type="OrthoDB" id="5364245at2759"/>
<dbReference type="GO" id="GO:0006325">
    <property type="term" value="P:chromatin organization"/>
    <property type="evidence" value="ECO:0007669"/>
    <property type="project" value="UniProtKB-KW"/>
</dbReference>
<keyword evidence="5" id="KW-0234">DNA repair</keyword>
<feature type="compositionally biased region" description="Acidic residues" evidence="9">
    <location>
        <begin position="196"/>
        <end position="215"/>
    </location>
</feature>
<evidence type="ECO:0000256" key="4">
    <source>
        <dbReference type="ARBA" id="ARBA00022853"/>
    </source>
</evidence>
<evidence type="ECO:0000256" key="1">
    <source>
        <dbReference type="ARBA" id="ARBA00004123"/>
    </source>
</evidence>
<dbReference type="HOGENOM" id="CLU_426531_0_0_1"/>
<reference evidence="13" key="2">
    <citation type="submission" date="2015-01" db="EMBL/GenBank/DDBJ databases">
        <title>Evolutionary Origins and Diversification of the Mycorrhizal Mutualists.</title>
        <authorList>
            <consortium name="DOE Joint Genome Institute"/>
            <consortium name="Mycorrhizal Genomics Consortium"/>
            <person name="Kohler A."/>
            <person name="Kuo A."/>
            <person name="Nagy L.G."/>
            <person name="Floudas D."/>
            <person name="Copeland A."/>
            <person name="Barry K.W."/>
            <person name="Cichocki N."/>
            <person name="Veneault-Fourrey C."/>
            <person name="LaButti K."/>
            <person name="Lindquist E.A."/>
            <person name="Lipzen A."/>
            <person name="Lundell T."/>
            <person name="Morin E."/>
            <person name="Murat C."/>
            <person name="Riley R."/>
            <person name="Ohm R."/>
            <person name="Sun H."/>
            <person name="Tunlid A."/>
            <person name="Henrissat B."/>
            <person name="Grigoriev I.V."/>
            <person name="Hibbett D.S."/>
            <person name="Martin F."/>
        </authorList>
    </citation>
    <scope>NUCLEOTIDE SEQUENCE [LARGE SCALE GENOMIC DNA]</scope>
    <source>
        <strain evidence="13">MUT 4182</strain>
    </source>
</reference>
<dbReference type="GO" id="GO:0005634">
    <property type="term" value="C:nucleus"/>
    <property type="evidence" value="ECO:0007669"/>
    <property type="project" value="UniProtKB-SubCell"/>
</dbReference>
<evidence type="ECO:0000256" key="2">
    <source>
        <dbReference type="ARBA" id="ARBA00008913"/>
    </source>
</evidence>
<dbReference type="PANTHER" id="PTHR46459:SF1">
    <property type="entry name" value="E1A-BINDING PROTEIN P400"/>
    <property type="match status" value="1"/>
</dbReference>
<dbReference type="GO" id="GO:0006281">
    <property type="term" value="P:DNA repair"/>
    <property type="evidence" value="ECO:0007669"/>
    <property type="project" value="UniProtKB-KW"/>
</dbReference>
<evidence type="ECO:0000256" key="7">
    <source>
        <dbReference type="ARBA" id="ARBA00025178"/>
    </source>
</evidence>
<dbReference type="InterPro" id="IPR009057">
    <property type="entry name" value="Homeodomain-like_sf"/>
</dbReference>
<evidence type="ECO:0000259" key="10">
    <source>
        <dbReference type="PROSITE" id="PS50090"/>
    </source>
</evidence>
<sequence>MRQVEVLKSEGRWSFRQPKKSKGPTLPKVHWDYILDEMRWLQADFREERKWKTAVAFEIAHEIAAWHRGSPEERRAMCVQWRAPVIEDAPEADDTARTARQEPLELEARDEEPEDTTTGQEEAPLGENAMSSGPIDEQDEPKDDTGEVGAGADPETSNAAETLKQLDAPPQPSEEPQIKEEAMAVDFSAFRAGGSEDAEGEGELDGDGEDGDGEAEDVKEAMMDMIQDPFDAAPDNEALGGDKPSGSSGGAANKAGTTSKVQHAQTLRAPLLQDLGTTDTILDLAKLTDNLSLNPPVPSSDEPGPSGLRGQPAIQLPDLFPELTMYGPFVSPAELKGKPDKRIDETNNGKLTYVSRLFDIKPILISTLQPAKKRKPEGWDDLGEFYPADDTVQELRPGEFYLPPPPPLFSGNRKPKEYPQTRLAQTQLTQEQAQHRVTTQVWTPEEDAQLKHFAFLYSLNWQLVADAFASWRKSISTDRRTDWDCMVRWDRMFGPMSKQLALQQQQQQQQQMELDDNTPIGSRKGSRNIASRYKDPPPPTPSSAGGSVQMMPPPGQQQPNPGPLKLSDLNRKQIRRGFMHEAMKRTAKKRELALQKATNNQVKSRNIVNIHETHVAQPGMSPAELSLQKLDRDRKEAQAVNMRKEQAIRQMLAATQQRMGTPGIGSKLPVSAMMAAGGPNQVAQIRNMQAAQVAQIQRAQAQAQAAAQQQQQQQQQQHQAQAQASQQQSPPA</sequence>
<comment type="subcellular location">
    <subcellularLocation>
        <location evidence="1">Nucleus</location>
    </subcellularLocation>
</comment>
<feature type="region of interest" description="Disordered" evidence="9">
    <location>
        <begin position="498"/>
        <end position="567"/>
    </location>
</feature>
<feature type="region of interest" description="Disordered" evidence="9">
    <location>
        <begin position="290"/>
        <end position="313"/>
    </location>
</feature>
<dbReference type="Proteomes" id="UP000054248">
    <property type="component" value="Unassembled WGS sequence"/>
</dbReference>
<comment type="function">
    <text evidence="7">Component of the NuA4 histone acetyltransferase complex which is involved in transcriptional activation of selected genes principally by acetylation of nucleosomal histone H4 and H2A. The NuA4 complex is also involved in DNA repair.</text>
</comment>
<feature type="compositionally biased region" description="Low complexity" evidence="9">
    <location>
        <begin position="250"/>
        <end position="260"/>
    </location>
</feature>
<dbReference type="SMART" id="SM00717">
    <property type="entry name" value="SANT"/>
    <property type="match status" value="1"/>
</dbReference>
<evidence type="ECO:0000256" key="9">
    <source>
        <dbReference type="SAM" id="MobiDB-lite"/>
    </source>
</evidence>
<dbReference type="PANTHER" id="PTHR46459">
    <property type="entry name" value="E1A-BINDING PROTEIN P400-RELATED"/>
    <property type="match status" value="1"/>
</dbReference>
<organism evidence="12 13">
    <name type="scientific">Tulasnella calospora MUT 4182</name>
    <dbReference type="NCBI Taxonomy" id="1051891"/>
    <lineage>
        <taxon>Eukaryota</taxon>
        <taxon>Fungi</taxon>
        <taxon>Dikarya</taxon>
        <taxon>Basidiomycota</taxon>
        <taxon>Agaricomycotina</taxon>
        <taxon>Agaricomycetes</taxon>
        <taxon>Cantharellales</taxon>
        <taxon>Tulasnellaceae</taxon>
        <taxon>Tulasnella</taxon>
    </lineage>
</organism>
<evidence type="ECO:0000256" key="8">
    <source>
        <dbReference type="ARBA" id="ARBA00029670"/>
    </source>
</evidence>
<dbReference type="SMART" id="SM00573">
    <property type="entry name" value="HSA"/>
    <property type="match status" value="1"/>
</dbReference>
<feature type="domain" description="HSA" evidence="11">
    <location>
        <begin position="18"/>
        <end position="99"/>
    </location>
</feature>
<dbReference type="Pfam" id="PF07529">
    <property type="entry name" value="HSA"/>
    <property type="match status" value="1"/>
</dbReference>
<dbReference type="InterPro" id="IPR001005">
    <property type="entry name" value="SANT/Myb"/>
</dbReference>
<dbReference type="SUPFAM" id="SSF46689">
    <property type="entry name" value="Homeodomain-like"/>
    <property type="match status" value="1"/>
</dbReference>
<protein>
    <recommendedName>
        <fullName evidence="8">Vacuolar import and degradation protein 21</fullName>
    </recommendedName>
</protein>
<feature type="region of interest" description="Disordered" evidence="9">
    <location>
        <begin position="694"/>
        <end position="732"/>
    </location>
</feature>
<feature type="region of interest" description="Disordered" evidence="9">
    <location>
        <begin position="102"/>
        <end position="262"/>
    </location>
</feature>
<feature type="compositionally biased region" description="Pro residues" evidence="9">
    <location>
        <begin position="551"/>
        <end position="562"/>
    </location>
</feature>
<gene>
    <name evidence="12" type="ORF">M407DRAFT_32473</name>
</gene>
<dbReference type="Gene3D" id="1.10.10.60">
    <property type="entry name" value="Homeodomain-like"/>
    <property type="match status" value="1"/>
</dbReference>
<feature type="non-terminal residue" evidence="12">
    <location>
        <position position="732"/>
    </location>
</feature>
<dbReference type="Pfam" id="PF13921">
    <property type="entry name" value="Myb_DNA-bind_6"/>
    <property type="match status" value="1"/>
</dbReference>
<name>A0A0C3Q4Q0_9AGAM</name>
<evidence type="ECO:0000256" key="3">
    <source>
        <dbReference type="ARBA" id="ARBA00022763"/>
    </source>
</evidence>
<evidence type="ECO:0000259" key="11">
    <source>
        <dbReference type="PROSITE" id="PS51204"/>
    </source>
</evidence>
<dbReference type="InterPro" id="IPR014012">
    <property type="entry name" value="HSA_dom"/>
</dbReference>
<dbReference type="GO" id="GO:0003682">
    <property type="term" value="F:chromatin binding"/>
    <property type="evidence" value="ECO:0007669"/>
    <property type="project" value="TreeGrafter"/>
</dbReference>
<evidence type="ECO:0000256" key="6">
    <source>
        <dbReference type="ARBA" id="ARBA00023242"/>
    </source>
</evidence>
<accession>A0A0C3Q4Q0</accession>
<evidence type="ECO:0000313" key="13">
    <source>
        <dbReference type="Proteomes" id="UP000054248"/>
    </source>
</evidence>
<dbReference type="GO" id="GO:0035267">
    <property type="term" value="C:NuA4 histone acetyltransferase complex"/>
    <property type="evidence" value="ECO:0007669"/>
    <property type="project" value="UniProtKB-ARBA"/>
</dbReference>
<evidence type="ECO:0000313" key="12">
    <source>
        <dbReference type="EMBL" id="KIO17854.1"/>
    </source>
</evidence>
<dbReference type="CDD" id="cd00167">
    <property type="entry name" value="SANT"/>
    <property type="match status" value="1"/>
</dbReference>
<reference evidence="12 13" key="1">
    <citation type="submission" date="2014-04" db="EMBL/GenBank/DDBJ databases">
        <authorList>
            <consortium name="DOE Joint Genome Institute"/>
            <person name="Kuo A."/>
            <person name="Girlanda M."/>
            <person name="Perotto S."/>
            <person name="Kohler A."/>
            <person name="Nagy L.G."/>
            <person name="Floudas D."/>
            <person name="Copeland A."/>
            <person name="Barry K.W."/>
            <person name="Cichocki N."/>
            <person name="Veneault-Fourrey C."/>
            <person name="LaButti K."/>
            <person name="Lindquist E.A."/>
            <person name="Lipzen A."/>
            <person name="Lundell T."/>
            <person name="Morin E."/>
            <person name="Murat C."/>
            <person name="Sun H."/>
            <person name="Tunlid A."/>
            <person name="Henrissat B."/>
            <person name="Grigoriev I.V."/>
            <person name="Hibbett D.S."/>
            <person name="Martin F."/>
            <person name="Nordberg H.P."/>
            <person name="Cantor M.N."/>
            <person name="Hua S.X."/>
        </authorList>
    </citation>
    <scope>NUCLEOTIDE SEQUENCE [LARGE SCALE GENOMIC DNA]</scope>
    <source>
        <strain evidence="12 13">MUT 4182</strain>
    </source>
</reference>